<dbReference type="EMBL" id="JBJKFK010001076">
    <property type="protein sequence ID" value="KAL3314168.1"/>
    <property type="molecule type" value="Genomic_DNA"/>
</dbReference>
<gene>
    <name evidence="1" type="ORF">Ciccas_007214</name>
</gene>
<organism evidence="1 2">
    <name type="scientific">Cichlidogyrus casuarinus</name>
    <dbReference type="NCBI Taxonomy" id="1844966"/>
    <lineage>
        <taxon>Eukaryota</taxon>
        <taxon>Metazoa</taxon>
        <taxon>Spiralia</taxon>
        <taxon>Lophotrochozoa</taxon>
        <taxon>Platyhelminthes</taxon>
        <taxon>Monogenea</taxon>
        <taxon>Monopisthocotylea</taxon>
        <taxon>Dactylogyridea</taxon>
        <taxon>Ancyrocephalidae</taxon>
        <taxon>Cichlidogyrus</taxon>
    </lineage>
</organism>
<name>A0ABD2Q3G3_9PLAT</name>
<keyword evidence="2" id="KW-1185">Reference proteome</keyword>
<proteinExistence type="predicted"/>
<evidence type="ECO:0000313" key="2">
    <source>
        <dbReference type="Proteomes" id="UP001626550"/>
    </source>
</evidence>
<accession>A0ABD2Q3G3</accession>
<dbReference type="Proteomes" id="UP001626550">
    <property type="component" value="Unassembled WGS sequence"/>
</dbReference>
<dbReference type="AlphaFoldDB" id="A0ABD2Q3G3"/>
<comment type="caution">
    <text evidence="1">The sequence shown here is derived from an EMBL/GenBank/DDBJ whole genome shotgun (WGS) entry which is preliminary data.</text>
</comment>
<evidence type="ECO:0000313" key="1">
    <source>
        <dbReference type="EMBL" id="KAL3314168.1"/>
    </source>
</evidence>
<reference evidence="1 2" key="1">
    <citation type="submission" date="2024-11" db="EMBL/GenBank/DDBJ databases">
        <title>Adaptive evolution of stress response genes in parasites aligns with host niche diversity.</title>
        <authorList>
            <person name="Hahn C."/>
            <person name="Resl P."/>
        </authorList>
    </citation>
    <scope>NUCLEOTIDE SEQUENCE [LARGE SCALE GENOMIC DNA]</scope>
    <source>
        <strain evidence="1">EGGRZ-B1_66</strain>
        <tissue evidence="1">Body</tissue>
    </source>
</reference>
<sequence length="243" mass="27231">MLACTKILLAGLNDAVDYRTRHMTSMRETIFSNWQSKTGDKNPQSPNDVIGYYPCWISDCQPHGVGDLLLRQFNSLVEVITGNSNVGDISCPGNELTELMSITLDLASVLLRAAKSRLDWLNSCDFAMAPVTDPASVEMKAFVQHVQRAKRLFAWFAKLRCYLINTIAEQLHRPELAFNLAIQYADREQILAQSVILSPQFNKANRAQDPVRIDNYLLAAISELPPSLDLPKFALAVRLLLSH</sequence>
<protein>
    <submittedName>
        <fullName evidence="1">Uncharacterized protein</fullName>
    </submittedName>
</protein>